<feature type="domain" description="Transglutaminase-like" evidence="2">
    <location>
        <begin position="211"/>
        <end position="292"/>
    </location>
</feature>
<dbReference type="PANTHER" id="PTHR33490">
    <property type="entry name" value="BLR5614 PROTEIN-RELATED"/>
    <property type="match status" value="1"/>
</dbReference>
<dbReference type="InterPro" id="IPR002931">
    <property type="entry name" value="Transglutaminase-like"/>
</dbReference>
<reference evidence="3 4" key="1">
    <citation type="journal article" date="2017" name="Int. J. Syst. Evol. Microbiol.">
        <title>Desulfovibrio senegalensis sp. nov., a mesophilic sulfate reducer isolated from marine sediment.</title>
        <authorList>
            <person name="Thioye A."/>
            <person name="Gam Z.B.A."/>
            <person name="Mbengue M."/>
            <person name="Cayol J.L."/>
            <person name="Joseph-Bartoli M."/>
            <person name="Toure-Kane C."/>
            <person name="Labat M."/>
        </authorList>
    </citation>
    <scope>NUCLEOTIDE SEQUENCE [LARGE SCALE GENOMIC DNA]</scope>
    <source>
        <strain evidence="3 4">DSM 101509</strain>
    </source>
</reference>
<accession>A0A6N6N1P6</accession>
<comment type="caution">
    <text evidence="3">The sequence shown here is derived from an EMBL/GenBank/DDBJ whole genome shotgun (WGS) entry which is preliminary data.</text>
</comment>
<feature type="compositionally biased region" description="Polar residues" evidence="1">
    <location>
        <begin position="99"/>
        <end position="108"/>
    </location>
</feature>
<evidence type="ECO:0000256" key="1">
    <source>
        <dbReference type="SAM" id="MobiDB-lite"/>
    </source>
</evidence>
<evidence type="ECO:0000313" key="3">
    <source>
        <dbReference type="EMBL" id="KAB1441450.1"/>
    </source>
</evidence>
<evidence type="ECO:0000313" key="4">
    <source>
        <dbReference type="Proteomes" id="UP000438699"/>
    </source>
</evidence>
<keyword evidence="4" id="KW-1185">Reference proteome</keyword>
<dbReference type="Pfam" id="PF01841">
    <property type="entry name" value="Transglut_core"/>
    <property type="match status" value="1"/>
</dbReference>
<dbReference type="AlphaFoldDB" id="A0A6N6N1P6"/>
<protein>
    <submittedName>
        <fullName evidence="3">Transglutaminase domain-containing protein</fullName>
    </submittedName>
</protein>
<dbReference type="SMART" id="SM00460">
    <property type="entry name" value="TGc"/>
    <property type="match status" value="1"/>
</dbReference>
<dbReference type="EMBL" id="WAIE01000004">
    <property type="protein sequence ID" value="KAB1441450.1"/>
    <property type="molecule type" value="Genomic_DNA"/>
</dbReference>
<dbReference type="Gene3D" id="3.10.620.30">
    <property type="match status" value="1"/>
</dbReference>
<dbReference type="SUPFAM" id="SSF54001">
    <property type="entry name" value="Cysteine proteinases"/>
    <property type="match status" value="1"/>
</dbReference>
<evidence type="ECO:0000259" key="2">
    <source>
        <dbReference type="SMART" id="SM00460"/>
    </source>
</evidence>
<dbReference type="InterPro" id="IPR038765">
    <property type="entry name" value="Papain-like_cys_pep_sf"/>
</dbReference>
<gene>
    <name evidence="3" type="ORF">F8A88_10940</name>
</gene>
<dbReference type="Proteomes" id="UP000438699">
    <property type="component" value="Unassembled WGS sequence"/>
</dbReference>
<organism evidence="3 4">
    <name type="scientific">Pseudodesulfovibrio senegalensis</name>
    <dbReference type="NCBI Taxonomy" id="1721087"/>
    <lineage>
        <taxon>Bacteria</taxon>
        <taxon>Pseudomonadati</taxon>
        <taxon>Thermodesulfobacteriota</taxon>
        <taxon>Desulfovibrionia</taxon>
        <taxon>Desulfovibrionales</taxon>
        <taxon>Desulfovibrionaceae</taxon>
    </lineage>
</organism>
<sequence length="367" mass="40263">MPKASIYTAHKASTSTQGKLVMNFVRLDRNGLALLLVIAVILPLLQAKNACADRSYRMVYSFTPTTGTDNRLWVPVPVKWDGQGTVDAEIVEISPATGARSNEQSGNKPVSWPDSELDNNLSVTFDVELAPVTLPVDPNATWGSYATGTQEYQFNTSATSWVQCDDQTIIDQASSIVGSETNPYNKANDIYTWVKNNISYQDGVRQDALNVLSERKGDCAAFSILFVALCRAEGIPARNISGFLAHDQYFNVATQFREGTWNCLQAPRGFSTHVWAEFMLPGGQWVQVDPTHSFFGAIPYERVILSKGNEVLLGWMTRPWFHLPVANSQVHDSSVSLSITYLGTSGIEHPAPTALPTAANTLLLLSN</sequence>
<feature type="region of interest" description="Disordered" evidence="1">
    <location>
        <begin position="95"/>
        <end position="115"/>
    </location>
</feature>
<dbReference type="PANTHER" id="PTHR33490:SF3">
    <property type="entry name" value="CONSERVED INTEGRAL MEMBRANE PROTEIN"/>
    <property type="match status" value="1"/>
</dbReference>
<name>A0A6N6N1P6_9BACT</name>
<proteinExistence type="predicted"/>